<proteinExistence type="predicted"/>
<keyword evidence="3 5" id="KW-1133">Transmembrane helix</keyword>
<dbReference type="InterPro" id="IPR039305">
    <property type="entry name" value="PILS2/6"/>
</dbReference>
<dbReference type="VEuPathDB" id="TriTrypDB:ADEAN_000761000"/>
<evidence type="ECO:0000256" key="1">
    <source>
        <dbReference type="ARBA" id="ARBA00004141"/>
    </source>
</evidence>
<dbReference type="Proteomes" id="UP000515908">
    <property type="component" value="Chromosome 16"/>
</dbReference>
<organism evidence="6 7">
    <name type="scientific">Angomonas deanei</name>
    <dbReference type="NCBI Taxonomy" id="59799"/>
    <lineage>
        <taxon>Eukaryota</taxon>
        <taxon>Discoba</taxon>
        <taxon>Euglenozoa</taxon>
        <taxon>Kinetoplastea</taxon>
        <taxon>Metakinetoplastina</taxon>
        <taxon>Trypanosomatida</taxon>
        <taxon>Trypanosomatidae</taxon>
        <taxon>Strigomonadinae</taxon>
        <taxon>Angomonas</taxon>
    </lineage>
</organism>
<dbReference type="GO" id="GO:0055085">
    <property type="term" value="P:transmembrane transport"/>
    <property type="evidence" value="ECO:0007669"/>
    <property type="project" value="InterPro"/>
</dbReference>
<dbReference type="EMBL" id="LR877160">
    <property type="protein sequence ID" value="CAD2220095.1"/>
    <property type="molecule type" value="Genomic_DNA"/>
</dbReference>
<feature type="transmembrane region" description="Helical" evidence="5">
    <location>
        <begin position="128"/>
        <end position="150"/>
    </location>
</feature>
<evidence type="ECO:0000313" key="6">
    <source>
        <dbReference type="EMBL" id="CAD2220095.1"/>
    </source>
</evidence>
<keyword evidence="4 5" id="KW-0472">Membrane</keyword>
<evidence type="ECO:0000313" key="7">
    <source>
        <dbReference type="Proteomes" id="UP000515908"/>
    </source>
</evidence>
<feature type="transmembrane region" description="Helical" evidence="5">
    <location>
        <begin position="360"/>
        <end position="380"/>
    </location>
</feature>
<evidence type="ECO:0000256" key="4">
    <source>
        <dbReference type="ARBA" id="ARBA00023136"/>
    </source>
</evidence>
<evidence type="ECO:0000256" key="2">
    <source>
        <dbReference type="ARBA" id="ARBA00022692"/>
    </source>
</evidence>
<dbReference type="AlphaFoldDB" id="A0A7G2CL13"/>
<evidence type="ECO:0000256" key="5">
    <source>
        <dbReference type="SAM" id="Phobius"/>
    </source>
</evidence>
<keyword evidence="7" id="KW-1185">Reference proteome</keyword>
<dbReference type="GO" id="GO:0016020">
    <property type="term" value="C:membrane"/>
    <property type="evidence" value="ECO:0007669"/>
    <property type="project" value="UniProtKB-SubCell"/>
</dbReference>
<sequence>MERHQQCLRQYDVATQTEVVEESSPTRIVTDFAVPREEPEVEERGEEVMSTNDKGAQLAPASVGLDLHPLTPTPATVERFPYNWEKEGALRVVYASQMKEYDARVRRTMAQRVRKGAKKLYRSLSTNLPFLSIVVAIVIGIVPFLRSIFIGGPLEMFMDTVGVLSGGTIPCCLLLLGAKLVGPTANKEDEEEDDTPAPSRNVEQNTTLPLFKEDLQLVGDDASFADEYNMALDEVVVDEFDFNASFVTGDHHLHVVVEAEEGEDKRKPSFLDSIFDLGEANKTFVWGLIVAKLVIIPAVTFVFLILVSKVLLAVGGDTFKSKTLFYVLFSQMTAPTGIKTQLLYNQADFMVAEWSKMLSLQHLLGVVSTLIWTCLSLFYVRGMY</sequence>
<gene>
    <name evidence="6" type="ORF">ADEAN_000761000</name>
</gene>
<feature type="transmembrane region" description="Helical" evidence="5">
    <location>
        <begin position="284"/>
        <end position="307"/>
    </location>
</feature>
<dbReference type="PANTHER" id="PTHR31419">
    <property type="entry name" value="PROTEIN PIN-LIKES 2"/>
    <property type="match status" value="1"/>
</dbReference>
<feature type="transmembrane region" description="Helical" evidence="5">
    <location>
        <begin position="156"/>
        <end position="178"/>
    </location>
</feature>
<accession>A0A7G2CL13</accession>
<comment type="subcellular location">
    <subcellularLocation>
        <location evidence="1">Membrane</location>
        <topology evidence="1">Multi-pass membrane protein</topology>
    </subcellularLocation>
</comment>
<protein>
    <submittedName>
        <fullName evidence="6">Membrane transport protein, putative</fullName>
    </submittedName>
</protein>
<dbReference type="PANTHER" id="PTHR31419:SF1">
    <property type="entry name" value="PROTEIN PIN-LIKES 6"/>
    <property type="match status" value="1"/>
</dbReference>
<dbReference type="Pfam" id="PF03547">
    <property type="entry name" value="Mem_trans"/>
    <property type="match status" value="1"/>
</dbReference>
<reference evidence="6 7" key="1">
    <citation type="submission" date="2020-08" db="EMBL/GenBank/DDBJ databases">
        <authorList>
            <person name="Newling K."/>
            <person name="Davey J."/>
            <person name="Forrester S."/>
        </authorList>
    </citation>
    <scope>NUCLEOTIDE SEQUENCE [LARGE SCALE GENOMIC DNA]</scope>
    <source>
        <strain evidence="7">Crithidia deanei Carvalho (ATCC PRA-265)</strain>
    </source>
</reference>
<keyword evidence="2 5" id="KW-0812">Transmembrane</keyword>
<dbReference type="InterPro" id="IPR004776">
    <property type="entry name" value="Mem_transp_PIN-like"/>
</dbReference>
<name>A0A7G2CL13_9TRYP</name>
<evidence type="ECO:0000256" key="3">
    <source>
        <dbReference type="ARBA" id="ARBA00022989"/>
    </source>
</evidence>